<keyword evidence="1" id="KW-0805">Transcription regulation</keyword>
<dbReference type="Pfam" id="PF00532">
    <property type="entry name" value="Peripla_BP_1"/>
    <property type="match status" value="1"/>
</dbReference>
<dbReference type="RefSeq" id="WP_052592764.1">
    <property type="nucleotide sequence ID" value="NZ_CP011112.1"/>
</dbReference>
<dbReference type="CDD" id="cd06267">
    <property type="entry name" value="PBP1_LacI_sugar_binding-like"/>
    <property type="match status" value="1"/>
</dbReference>
<feature type="domain" description="HTH lacI-type" evidence="4">
    <location>
        <begin position="18"/>
        <end position="72"/>
    </location>
</feature>
<dbReference type="STRING" id="571913.VV02_15250"/>
<dbReference type="SUPFAM" id="SSF53822">
    <property type="entry name" value="Periplasmic binding protein-like I"/>
    <property type="match status" value="1"/>
</dbReference>
<protein>
    <recommendedName>
        <fullName evidence="4">HTH lacI-type domain-containing protein</fullName>
    </recommendedName>
</protein>
<dbReference type="Proteomes" id="UP000066480">
    <property type="component" value="Chromosome"/>
</dbReference>
<dbReference type="PANTHER" id="PTHR30146">
    <property type="entry name" value="LACI-RELATED TRANSCRIPTIONAL REPRESSOR"/>
    <property type="match status" value="1"/>
</dbReference>
<dbReference type="AlphaFoldDB" id="A0A0K1JK05"/>
<evidence type="ECO:0000313" key="5">
    <source>
        <dbReference type="EMBL" id="AKU16905.1"/>
    </source>
</evidence>
<dbReference type="InterPro" id="IPR001761">
    <property type="entry name" value="Peripla_BP/Lac1_sug-bd_dom"/>
</dbReference>
<sequence length="343" mass="36653">MATETPERPAVRPRGVAPTLAQVAQHAGVSLKTASRALNGEAHVSPDKQTRVLDAARELGYQLNRTASMLARGVDSHVVGLITGDIANPFYSALAKGVEQELRAWDGQLTVASSDEEPDRERALVHELVTRHVRAVILVSTLDDHQAMRDVQSRGIPVVFVDRVGVGIEADSVVIDNRGGSRTAVEHLIAGGHTSIGFIGDLSRLPSDRERFEGYVETMRAAGLDPTRAVRRGAHSVQAAAEAAHSLLTQDQPPTAIFAGNNRITIGSLQAMNELSVEPALVGFDDFELGDLLGITVVAHSPVEMGRTAARLAIEATERRRTGATSVTLETTLLARGSGERRP</sequence>
<evidence type="ECO:0000313" key="6">
    <source>
        <dbReference type="Proteomes" id="UP000066480"/>
    </source>
</evidence>
<dbReference type="GO" id="GO:0003700">
    <property type="term" value="F:DNA-binding transcription factor activity"/>
    <property type="evidence" value="ECO:0007669"/>
    <property type="project" value="TreeGrafter"/>
</dbReference>
<dbReference type="Pfam" id="PF00356">
    <property type="entry name" value="LacI"/>
    <property type="match status" value="1"/>
</dbReference>
<accession>A0A0K1JK05</accession>
<dbReference type="OrthoDB" id="3595338at2"/>
<dbReference type="CDD" id="cd01392">
    <property type="entry name" value="HTH_LacI"/>
    <property type="match status" value="1"/>
</dbReference>
<reference evidence="5 6" key="1">
    <citation type="submission" date="2015-03" db="EMBL/GenBank/DDBJ databases">
        <title>Luteipulveratus halotolerans sp. nov., a novel actinobacterium (Dermacoccaceae) from Sarawak, Malaysia.</title>
        <authorList>
            <person name="Juboi H."/>
            <person name="Basik A."/>
            <person name="Shamsul S.S."/>
            <person name="Arnold P."/>
            <person name="Schmitt E.K."/>
            <person name="Sanglier J.-J."/>
            <person name="Yeo T."/>
        </authorList>
    </citation>
    <scope>NUCLEOTIDE SEQUENCE [LARGE SCALE GENOMIC DNA]</scope>
    <source>
        <strain evidence="5 6">MN07-A0370</strain>
    </source>
</reference>
<name>A0A0K1JK05_9MICO</name>
<dbReference type="PATRIC" id="fig|571913.6.peg.3096"/>
<dbReference type="EMBL" id="CP011112">
    <property type="protein sequence ID" value="AKU16905.1"/>
    <property type="molecule type" value="Genomic_DNA"/>
</dbReference>
<proteinExistence type="predicted"/>
<dbReference type="SUPFAM" id="SSF47413">
    <property type="entry name" value="lambda repressor-like DNA-binding domains"/>
    <property type="match status" value="1"/>
</dbReference>
<dbReference type="Gene3D" id="1.10.260.40">
    <property type="entry name" value="lambda repressor-like DNA-binding domains"/>
    <property type="match status" value="1"/>
</dbReference>
<dbReference type="Gene3D" id="3.40.50.2300">
    <property type="match status" value="2"/>
</dbReference>
<dbReference type="InterPro" id="IPR028082">
    <property type="entry name" value="Peripla_BP_I"/>
</dbReference>
<organism evidence="5 6">
    <name type="scientific">Luteipulveratus mongoliensis</name>
    <dbReference type="NCBI Taxonomy" id="571913"/>
    <lineage>
        <taxon>Bacteria</taxon>
        <taxon>Bacillati</taxon>
        <taxon>Actinomycetota</taxon>
        <taxon>Actinomycetes</taxon>
        <taxon>Micrococcales</taxon>
        <taxon>Dermacoccaceae</taxon>
        <taxon>Luteipulveratus</taxon>
    </lineage>
</organism>
<keyword evidence="6" id="KW-1185">Reference proteome</keyword>
<evidence type="ECO:0000256" key="1">
    <source>
        <dbReference type="ARBA" id="ARBA00023015"/>
    </source>
</evidence>
<dbReference type="InterPro" id="IPR000843">
    <property type="entry name" value="HTH_LacI"/>
</dbReference>
<keyword evidence="3" id="KW-0804">Transcription</keyword>
<gene>
    <name evidence="5" type="ORF">VV02_15250</name>
</gene>
<dbReference type="GO" id="GO:0000976">
    <property type="term" value="F:transcription cis-regulatory region binding"/>
    <property type="evidence" value="ECO:0007669"/>
    <property type="project" value="TreeGrafter"/>
</dbReference>
<dbReference type="SMART" id="SM00354">
    <property type="entry name" value="HTH_LACI"/>
    <property type="match status" value="1"/>
</dbReference>
<dbReference type="KEGG" id="lmoi:VV02_15250"/>
<keyword evidence="2" id="KW-0238">DNA-binding</keyword>
<dbReference type="PROSITE" id="PS50932">
    <property type="entry name" value="HTH_LACI_2"/>
    <property type="match status" value="1"/>
</dbReference>
<dbReference type="PANTHER" id="PTHR30146:SF109">
    <property type="entry name" value="HTH-TYPE TRANSCRIPTIONAL REGULATOR GALS"/>
    <property type="match status" value="1"/>
</dbReference>
<evidence type="ECO:0000256" key="3">
    <source>
        <dbReference type="ARBA" id="ARBA00023163"/>
    </source>
</evidence>
<dbReference type="InterPro" id="IPR010982">
    <property type="entry name" value="Lambda_DNA-bd_dom_sf"/>
</dbReference>
<evidence type="ECO:0000256" key="2">
    <source>
        <dbReference type="ARBA" id="ARBA00023125"/>
    </source>
</evidence>
<evidence type="ECO:0000259" key="4">
    <source>
        <dbReference type="PROSITE" id="PS50932"/>
    </source>
</evidence>